<dbReference type="KEGG" id="vg:14013629"/>
<reference evidence="1 2" key="1">
    <citation type="journal article" date="2012" name="J. Virol.">
        <title>Genome, Integration, and Transduction of a Novel Temperate Phage of Helicobacter pylori.</title>
        <authorList>
            <person name="Luo C.H."/>
            <person name="Chiou P.Y."/>
            <person name="Yang C.Y."/>
            <person name="Lin N.T."/>
        </authorList>
    </citation>
    <scope>NUCLEOTIDE SEQUENCE [LARGE SCALE GENOMIC DNA]</scope>
</reference>
<sequence length="127" mass="13884">MKQRVKTVSYLAKAEFEFKAGVYDLVALPAGAEVVKVSLEVVGNLPADLVGNFGIGFRDEDKKDFFLTLSSISNGLCITNTKDYTAVSNRVIVAEVKGEKLISSGENNIKGVVRVLYFLPSETEVEY</sequence>
<dbReference type="EMBL" id="JQ617284">
    <property type="protein sequence ID" value="AFC61917.1"/>
    <property type="molecule type" value="Genomic_DNA"/>
</dbReference>
<dbReference type="GeneID" id="14013629"/>
<dbReference type="Proteomes" id="UP000002924">
    <property type="component" value="Segment"/>
</dbReference>
<evidence type="ECO:0000313" key="2">
    <source>
        <dbReference type="Proteomes" id="UP000002924"/>
    </source>
</evidence>
<name>I6NVW0_9CAUD</name>
<proteinExistence type="predicted"/>
<organism evidence="1 2">
    <name type="scientific">Helicobacter phage 1961P</name>
    <dbReference type="NCBI Taxonomy" id="1154995"/>
    <lineage>
        <taxon>Viruses</taxon>
        <taxon>Duplodnaviria</taxon>
        <taxon>Heunggongvirae</taxon>
        <taxon>Uroviricota</taxon>
        <taxon>Caudoviricetes</taxon>
        <taxon>Schmidvirus</taxon>
        <taxon>Schmidvirus sv1961P</taxon>
    </lineage>
</organism>
<dbReference type="OrthoDB" id="23765at10239"/>
<keyword evidence="2" id="KW-1185">Reference proteome</keyword>
<accession>I6NVW0</accession>
<protein>
    <submittedName>
        <fullName evidence="1">Phage structure protein</fullName>
    </submittedName>
</protein>
<evidence type="ECO:0000313" key="1">
    <source>
        <dbReference type="EMBL" id="AFC61917.1"/>
    </source>
</evidence>
<dbReference type="RefSeq" id="YP_007005679.1">
    <property type="nucleotide sequence ID" value="NC_019512.1"/>
</dbReference>